<dbReference type="AlphaFoldDB" id="A0A5C6TMJ7"/>
<comment type="caution">
    <text evidence="2">The sequence shown here is derived from an EMBL/GenBank/DDBJ whole genome shotgun (WGS) entry which is preliminary data.</text>
</comment>
<evidence type="ECO:0000313" key="3">
    <source>
        <dbReference type="Proteomes" id="UP000321331"/>
    </source>
</evidence>
<evidence type="ECO:0000313" key="2">
    <source>
        <dbReference type="EMBL" id="TXC11308.1"/>
    </source>
</evidence>
<proteinExistence type="predicted"/>
<organism evidence="2 3">
    <name type="scientific">Fusarium oxysporum f. sp. cubense</name>
    <dbReference type="NCBI Taxonomy" id="61366"/>
    <lineage>
        <taxon>Eukaryota</taxon>
        <taxon>Fungi</taxon>
        <taxon>Dikarya</taxon>
        <taxon>Ascomycota</taxon>
        <taxon>Pezizomycotina</taxon>
        <taxon>Sordariomycetes</taxon>
        <taxon>Hypocreomycetidae</taxon>
        <taxon>Hypocreales</taxon>
        <taxon>Nectriaceae</taxon>
        <taxon>Fusarium</taxon>
        <taxon>Fusarium oxysporum species complex</taxon>
    </lineage>
</organism>
<feature type="region of interest" description="Disordered" evidence="1">
    <location>
        <begin position="1"/>
        <end position="44"/>
    </location>
</feature>
<gene>
    <name evidence="2" type="ORF">FocTR4_00007344</name>
</gene>
<accession>A0A5C6TMJ7</accession>
<sequence length="69" mass="7433">MSSWLGTGFGNEELRRSAMTPSDQGQEVKRRVGPATAKMGASLTKHEDIAMSEYGFTSQETIVQKASGP</sequence>
<name>A0A5C6TMJ7_FUSOC</name>
<evidence type="ECO:0000256" key="1">
    <source>
        <dbReference type="SAM" id="MobiDB-lite"/>
    </source>
</evidence>
<dbReference type="EMBL" id="VMNF01000003">
    <property type="protein sequence ID" value="TXC11308.1"/>
    <property type="molecule type" value="Genomic_DNA"/>
</dbReference>
<dbReference type="Proteomes" id="UP000321331">
    <property type="component" value="Unassembled WGS sequence"/>
</dbReference>
<protein>
    <submittedName>
        <fullName evidence="2">Uncharacterized protein</fullName>
    </submittedName>
</protein>
<reference evidence="2 3" key="1">
    <citation type="submission" date="2019-07" db="EMBL/GenBank/DDBJ databases">
        <title>The First High-Quality Draft Genome Sequence of the Causal Agent of the Current Panama Disease Epidemic.</title>
        <authorList>
            <person name="Warmington R.J."/>
            <person name="Kay W."/>
            <person name="Jeffries A."/>
            <person name="Bebber D."/>
            <person name="Moore K."/>
            <person name="Studholme D.J."/>
        </authorList>
    </citation>
    <scope>NUCLEOTIDE SEQUENCE [LARGE SCALE GENOMIC DNA]</scope>
    <source>
        <strain evidence="2 3">TR4</strain>
    </source>
</reference>